<name>A0A833QFJ6_9POAL</name>
<evidence type="ECO:0000259" key="1">
    <source>
        <dbReference type="PROSITE" id="PS50846"/>
    </source>
</evidence>
<dbReference type="OrthoDB" id="773760at2759"/>
<dbReference type="PANTHER" id="PTHR46413">
    <property type="entry name" value="HEAVY METAL-ASSOCIATED ISOPRENYLATED PLANT PROTEIN 6"/>
    <property type="match status" value="1"/>
</dbReference>
<gene>
    <name evidence="2" type="ORF">FCM35_KLT21856</name>
</gene>
<proteinExistence type="predicted"/>
<evidence type="ECO:0000313" key="2">
    <source>
        <dbReference type="EMBL" id="KAF3319882.1"/>
    </source>
</evidence>
<sequence>MIGCRRAEVVAVLKVDFHNDGWVDEILQSTKCFPGLEEVKIDRKANRVTAVGTMNPWKLRDKIEKETKHKVEVLSSAKDQKAVTQVQICILFQSLI</sequence>
<organism evidence="2 3">
    <name type="scientific">Carex littledalei</name>
    <dbReference type="NCBI Taxonomy" id="544730"/>
    <lineage>
        <taxon>Eukaryota</taxon>
        <taxon>Viridiplantae</taxon>
        <taxon>Streptophyta</taxon>
        <taxon>Embryophyta</taxon>
        <taxon>Tracheophyta</taxon>
        <taxon>Spermatophyta</taxon>
        <taxon>Magnoliopsida</taxon>
        <taxon>Liliopsida</taxon>
        <taxon>Poales</taxon>
        <taxon>Cyperaceae</taxon>
        <taxon>Cyperoideae</taxon>
        <taxon>Cariceae</taxon>
        <taxon>Carex</taxon>
        <taxon>Carex subgen. Euthyceras</taxon>
    </lineage>
</organism>
<dbReference type="PROSITE" id="PS50846">
    <property type="entry name" value="HMA_2"/>
    <property type="match status" value="1"/>
</dbReference>
<dbReference type="InterPro" id="IPR006121">
    <property type="entry name" value="HMA_dom"/>
</dbReference>
<dbReference type="GO" id="GO:0046872">
    <property type="term" value="F:metal ion binding"/>
    <property type="evidence" value="ECO:0007669"/>
    <property type="project" value="InterPro"/>
</dbReference>
<reference evidence="2" key="1">
    <citation type="submission" date="2020-01" db="EMBL/GenBank/DDBJ databases">
        <title>Genome sequence of Kobresia littledalei, the first chromosome-level genome in the family Cyperaceae.</title>
        <authorList>
            <person name="Qu G."/>
        </authorList>
    </citation>
    <scope>NUCLEOTIDE SEQUENCE</scope>
    <source>
        <strain evidence="2">C.B.Clarke</strain>
        <tissue evidence="2">Leaf</tissue>
    </source>
</reference>
<dbReference type="Proteomes" id="UP000623129">
    <property type="component" value="Unassembled WGS sequence"/>
</dbReference>
<dbReference type="InterPro" id="IPR044594">
    <property type="entry name" value="HIPP01/3/5/6"/>
</dbReference>
<feature type="domain" description="HMA" evidence="1">
    <location>
        <begin position="8"/>
        <end position="71"/>
    </location>
</feature>
<dbReference type="EMBL" id="SWLB01000194">
    <property type="protein sequence ID" value="KAF3319882.1"/>
    <property type="molecule type" value="Genomic_DNA"/>
</dbReference>
<protein>
    <recommendedName>
        <fullName evidence="1">HMA domain-containing protein</fullName>
    </recommendedName>
</protein>
<keyword evidence="3" id="KW-1185">Reference proteome</keyword>
<evidence type="ECO:0000313" key="3">
    <source>
        <dbReference type="Proteomes" id="UP000623129"/>
    </source>
</evidence>
<dbReference type="AlphaFoldDB" id="A0A833QFJ6"/>
<accession>A0A833QFJ6</accession>
<comment type="caution">
    <text evidence="2">The sequence shown here is derived from an EMBL/GenBank/DDBJ whole genome shotgun (WGS) entry which is preliminary data.</text>
</comment>
<dbReference type="Gene3D" id="3.30.70.100">
    <property type="match status" value="1"/>
</dbReference>
<dbReference type="PANTHER" id="PTHR46413:SF1">
    <property type="entry name" value="HEAVY METAL-ASSOCIATED ISOPRENYLATED PLANT PROTEIN 6"/>
    <property type="match status" value="1"/>
</dbReference>